<dbReference type="InterPro" id="IPR029044">
    <property type="entry name" value="Nucleotide-diphossugar_trans"/>
</dbReference>
<dbReference type="InterPro" id="IPR001228">
    <property type="entry name" value="IspD"/>
</dbReference>
<feature type="site" description="Transition state stabilizer" evidence="14">
    <location>
        <position position="258"/>
    </location>
</feature>
<dbReference type="Pfam" id="PF01128">
    <property type="entry name" value="IspD"/>
    <property type="match status" value="1"/>
</dbReference>
<name>A0A1B1AD78_9PROT</name>
<evidence type="ECO:0000256" key="14">
    <source>
        <dbReference type="HAMAP-Rule" id="MF_01520"/>
    </source>
</evidence>
<dbReference type="InterPro" id="IPR026596">
    <property type="entry name" value="IspD/F"/>
</dbReference>
<comment type="pathway">
    <text evidence="5 14">Isoprenoid biosynthesis; isopentenyl diphosphate biosynthesis via DXP pathway; isopentenyl diphosphate from 1-deoxy-D-xylulose 5-phosphate: step 2/6.</text>
</comment>
<dbReference type="HAMAP" id="MF_01520">
    <property type="entry name" value="IspDF"/>
    <property type="match status" value="1"/>
</dbReference>
<dbReference type="PROSITE" id="PS01350">
    <property type="entry name" value="ISPF"/>
    <property type="match status" value="1"/>
</dbReference>
<dbReference type="SUPFAM" id="SSF53448">
    <property type="entry name" value="Nucleotide-diphospho-sugar transferases"/>
    <property type="match status" value="1"/>
</dbReference>
<organism evidence="16 17">
    <name type="scientific">Candidatus Viadribacter manganicus</name>
    <dbReference type="NCBI Taxonomy" id="1759059"/>
    <lineage>
        <taxon>Bacteria</taxon>
        <taxon>Pseudomonadati</taxon>
        <taxon>Pseudomonadota</taxon>
        <taxon>Alphaproteobacteria</taxon>
        <taxon>Hyphomonadales</taxon>
        <taxon>Hyphomonadaceae</taxon>
        <taxon>Candidatus Viadribacter</taxon>
    </lineage>
</organism>
<dbReference type="CDD" id="cd00554">
    <property type="entry name" value="MECDP_synthase"/>
    <property type="match status" value="1"/>
</dbReference>
<feature type="binding site" evidence="14">
    <location>
        <begin position="280"/>
        <end position="282"/>
    </location>
    <ligand>
        <name>4-CDP-2-C-methyl-D-erythritol 2-phosphate</name>
        <dbReference type="ChEBI" id="CHEBI:57919"/>
    </ligand>
</feature>
<feature type="region of interest" description="2-C-methyl-D-erythritol 4-phosphate cytidylyltransferase" evidence="14">
    <location>
        <begin position="1"/>
        <end position="226"/>
    </location>
</feature>
<dbReference type="OrthoDB" id="9804336at2"/>
<dbReference type="GO" id="GO:0046872">
    <property type="term" value="F:metal ion binding"/>
    <property type="evidence" value="ECO:0007669"/>
    <property type="project" value="UniProtKB-KW"/>
</dbReference>
<dbReference type="SUPFAM" id="SSF69765">
    <property type="entry name" value="IpsF-like"/>
    <property type="match status" value="1"/>
</dbReference>
<dbReference type="InterPro" id="IPR020555">
    <property type="entry name" value="MECDP_synthase_CS"/>
</dbReference>
<dbReference type="AlphaFoldDB" id="A0A1B1AD78"/>
<comment type="catalytic activity">
    <reaction evidence="1 14">
        <text>4-CDP-2-C-methyl-D-erythritol 2-phosphate = 2-C-methyl-D-erythritol 2,4-cyclic diphosphate + CMP</text>
        <dbReference type="Rhea" id="RHEA:23864"/>
        <dbReference type="ChEBI" id="CHEBI:57919"/>
        <dbReference type="ChEBI" id="CHEBI:58483"/>
        <dbReference type="ChEBI" id="CHEBI:60377"/>
        <dbReference type="EC" id="4.6.1.12"/>
    </reaction>
</comment>
<dbReference type="KEGG" id="cbot:ATE48_00485"/>
<evidence type="ECO:0000256" key="13">
    <source>
        <dbReference type="ARBA" id="ARBA00023268"/>
    </source>
</evidence>
<dbReference type="Gene3D" id="3.30.1330.50">
    <property type="entry name" value="2-C-methyl-D-erythritol 2,4-cyclodiphosphate synthase"/>
    <property type="match status" value="1"/>
</dbReference>
<evidence type="ECO:0000256" key="2">
    <source>
        <dbReference type="ARBA" id="ARBA00001282"/>
    </source>
</evidence>
<feature type="site" description="Positions MEP for the nucleophilic attack" evidence="14">
    <location>
        <position position="150"/>
    </location>
</feature>
<feature type="binding site" evidence="14">
    <location>
        <position position="234"/>
    </location>
    <ligand>
        <name>a divalent metal cation</name>
        <dbReference type="ChEBI" id="CHEBI:60240"/>
    </ligand>
</feature>
<protein>
    <recommendedName>
        <fullName evidence="14">Bifunctional enzyme IspD/IspF</fullName>
    </recommendedName>
    <domain>
        <recommendedName>
            <fullName evidence="14">2-C-methyl-D-erythritol 4-phosphate cytidylyltransferase</fullName>
            <ecNumber evidence="14">2.7.7.60</ecNumber>
        </recommendedName>
        <alternativeName>
            <fullName evidence="14">4-diphosphocytidyl-2C-methyl-D-erythritol synthase</fullName>
        </alternativeName>
        <alternativeName>
            <fullName evidence="14">MEP cytidylyltransferase</fullName>
            <shortName evidence="14">MCT</shortName>
        </alternativeName>
    </domain>
    <domain>
        <recommendedName>
            <fullName evidence="14">2-C-methyl-D-erythritol 2,4-cyclodiphosphate synthase</fullName>
            <shortName evidence="14">MECDP-synthase</shortName>
            <shortName evidence="14">MECPP-synthase</shortName>
            <shortName evidence="14">MECPS</shortName>
            <ecNumber evidence="14">4.6.1.12</ecNumber>
        </recommendedName>
    </domain>
</protein>
<dbReference type="EMBL" id="CP013244">
    <property type="protein sequence ID" value="ANP44504.1"/>
    <property type="molecule type" value="Genomic_DNA"/>
</dbReference>
<feature type="binding site" evidence="14">
    <location>
        <begin position="258"/>
        <end position="259"/>
    </location>
    <ligand>
        <name>4-CDP-2-C-methyl-D-erythritol 2-phosphate</name>
        <dbReference type="ChEBI" id="CHEBI:57919"/>
    </ligand>
</feature>
<evidence type="ECO:0000313" key="16">
    <source>
        <dbReference type="EMBL" id="ANP44504.1"/>
    </source>
</evidence>
<evidence type="ECO:0000256" key="1">
    <source>
        <dbReference type="ARBA" id="ARBA00000200"/>
    </source>
</evidence>
<evidence type="ECO:0000256" key="6">
    <source>
        <dbReference type="ARBA" id="ARBA00008480"/>
    </source>
</evidence>
<comment type="cofactor">
    <cofactor evidence="3 14">
        <name>a divalent metal cation</name>
        <dbReference type="ChEBI" id="CHEBI:60240"/>
    </cofactor>
</comment>
<dbReference type="InterPro" id="IPR034683">
    <property type="entry name" value="IspD/TarI"/>
</dbReference>
<feature type="binding site" evidence="14">
    <location>
        <position position="366"/>
    </location>
    <ligand>
        <name>4-CDP-2-C-methyl-D-erythritol 2-phosphate</name>
        <dbReference type="ChEBI" id="CHEBI:57919"/>
    </ligand>
</feature>
<dbReference type="UniPathway" id="UPA00056">
    <property type="reaction ID" value="UER00093"/>
</dbReference>
<evidence type="ECO:0000256" key="8">
    <source>
        <dbReference type="ARBA" id="ARBA00022679"/>
    </source>
</evidence>
<dbReference type="Proteomes" id="UP000092498">
    <property type="component" value="Chromosome"/>
</dbReference>
<feature type="binding site" evidence="14">
    <location>
        <begin position="356"/>
        <end position="359"/>
    </location>
    <ligand>
        <name>4-CDP-2-C-methyl-D-erythritol 2-phosphate</name>
        <dbReference type="ChEBI" id="CHEBI:57919"/>
    </ligand>
</feature>
<keyword evidence="10 14" id="KW-0479">Metal-binding</keyword>
<dbReference type="Gene3D" id="3.90.550.10">
    <property type="entry name" value="Spore Coat Polysaccharide Biosynthesis Protein SpsA, Chain A"/>
    <property type="match status" value="1"/>
</dbReference>
<dbReference type="InterPro" id="IPR003526">
    <property type="entry name" value="MECDP_synthase"/>
</dbReference>
<keyword evidence="12 14" id="KW-0456">Lyase</keyword>
<keyword evidence="9 14" id="KW-0548">Nucleotidyltransferase</keyword>
<comment type="similarity">
    <text evidence="6">Belongs to the IspF family.</text>
</comment>
<dbReference type="GO" id="GO:0008685">
    <property type="term" value="F:2-C-methyl-D-erythritol 2,4-cyclodiphosphate synthase activity"/>
    <property type="evidence" value="ECO:0007669"/>
    <property type="project" value="UniProtKB-UniRule"/>
</dbReference>
<comment type="pathway">
    <text evidence="4 14">Isoprenoid biosynthesis; isopentenyl diphosphate biosynthesis via DXP pathway; isopentenyl diphosphate from 1-deoxy-D-xylulose 5-phosphate: step 4/6.</text>
</comment>
<feature type="region of interest" description="2-C-methyl-D-erythritol 2,4-cyclodiphosphate synthase" evidence="14">
    <location>
        <begin position="226"/>
        <end position="382"/>
    </location>
</feature>
<comment type="similarity">
    <text evidence="14">In the N-terminal section; belongs to the IspD/TarI cytidylyltransferase family. IspD subfamily.</text>
</comment>
<dbReference type="CDD" id="cd02516">
    <property type="entry name" value="CDP-ME_synthetase"/>
    <property type="match status" value="1"/>
</dbReference>
<dbReference type="HAMAP" id="MF_00108">
    <property type="entry name" value="IspD"/>
    <property type="match status" value="1"/>
</dbReference>
<feature type="binding site" evidence="14">
    <location>
        <position position="232"/>
    </location>
    <ligand>
        <name>a divalent metal cation</name>
        <dbReference type="ChEBI" id="CHEBI:60240"/>
    </ligand>
</feature>
<evidence type="ECO:0000256" key="3">
    <source>
        <dbReference type="ARBA" id="ARBA00001968"/>
    </source>
</evidence>
<dbReference type="PANTHER" id="PTHR43181:SF1">
    <property type="entry name" value="2-C-METHYL-D-ERYTHRITOL 2,4-CYCLODIPHOSPHATE SYNTHASE, CHLOROPLASTIC"/>
    <property type="match status" value="1"/>
</dbReference>
<comment type="similarity">
    <text evidence="14">In the C-terminal section; belongs to the IspF family.</text>
</comment>
<feature type="site" description="Transition state stabilizer" evidence="14">
    <location>
        <position position="15"/>
    </location>
</feature>
<dbReference type="InParanoid" id="A0A1B1AD78"/>
<feature type="binding site" evidence="14">
    <location>
        <position position="266"/>
    </location>
    <ligand>
        <name>a divalent metal cation</name>
        <dbReference type="ChEBI" id="CHEBI:60240"/>
    </ligand>
</feature>
<proteinExistence type="inferred from homology"/>
<keyword evidence="11 14" id="KW-0414">Isoprene biosynthesis</keyword>
<dbReference type="STRING" id="1759059.ATE48_00485"/>
<dbReference type="GO" id="GO:0019288">
    <property type="term" value="P:isopentenyl diphosphate biosynthetic process, methylerythritol 4-phosphate pathway"/>
    <property type="evidence" value="ECO:0007669"/>
    <property type="project" value="UniProtKB-UniRule"/>
</dbReference>
<dbReference type="EC" id="2.7.7.60" evidence="14"/>
<sequence length="382" mass="40293">MKLAAVIVAGGRGARAGGEIPKQYLGLRGKPVLAWSALAFAEAGVGEIVIACAPEHAELCRTATAGVPGVRLVDGGSTRTASVQNALAALSDADVILVHDAARPGLNAAHVKSLISEVQSGARAVAPALAIADTLRRTDQDGRIIEDVARDGLMRIQTPQAFHAETLRLAYAALRLNETMTDDVAVVRACDVEAKLIPGDPKLMKITYPEDMAMLERMLSAERVMCVGHGVDAHRFGEGSFVTLCGVQIPHSKGLVGHSDADAGWHALVDAILGALSEGDIGAHFPPSDPQWKGADSERFLRHAATLVERGGARIVHVDVTLLCERPKIGPHRDAMRARTAEVLGLPISRVSVKATTTERMGFLGREEGLAAQATATVERPV</sequence>
<evidence type="ECO:0000259" key="15">
    <source>
        <dbReference type="Pfam" id="PF02542"/>
    </source>
</evidence>
<evidence type="ECO:0000256" key="11">
    <source>
        <dbReference type="ARBA" id="ARBA00023229"/>
    </source>
</evidence>
<dbReference type="NCBIfam" id="TIGR00453">
    <property type="entry name" value="ispD"/>
    <property type="match status" value="1"/>
</dbReference>
<dbReference type="Pfam" id="PF02542">
    <property type="entry name" value="YgbB"/>
    <property type="match status" value="1"/>
</dbReference>
<dbReference type="FunFam" id="3.90.550.10:FF:000003">
    <property type="entry name" value="2-C-methyl-D-erythritol 4-phosphate cytidylyltransferase"/>
    <property type="match status" value="1"/>
</dbReference>
<feature type="site" description="Positions MEP for the nucleophilic attack" evidence="14">
    <location>
        <position position="205"/>
    </location>
</feature>
<evidence type="ECO:0000256" key="12">
    <source>
        <dbReference type="ARBA" id="ARBA00023239"/>
    </source>
</evidence>
<dbReference type="HAMAP" id="MF_00107">
    <property type="entry name" value="IspF"/>
    <property type="match status" value="1"/>
</dbReference>
<dbReference type="InterPro" id="IPR018294">
    <property type="entry name" value="ISPD_synthase_CS"/>
</dbReference>
<evidence type="ECO:0000256" key="7">
    <source>
        <dbReference type="ARBA" id="ARBA00009789"/>
    </source>
</evidence>
<dbReference type="GO" id="GO:0016114">
    <property type="term" value="P:terpenoid biosynthetic process"/>
    <property type="evidence" value="ECO:0007669"/>
    <property type="project" value="InterPro"/>
</dbReference>
<feature type="domain" description="2-C-methyl-D-erythritol 2,4-cyclodiphosphate synthase" evidence="15">
    <location>
        <begin position="225"/>
        <end position="378"/>
    </location>
</feature>
<evidence type="ECO:0000256" key="9">
    <source>
        <dbReference type="ARBA" id="ARBA00022695"/>
    </source>
</evidence>
<evidence type="ECO:0000313" key="17">
    <source>
        <dbReference type="Proteomes" id="UP000092498"/>
    </source>
</evidence>
<feature type="binding site" evidence="14">
    <location>
        <position position="363"/>
    </location>
    <ligand>
        <name>4-CDP-2-C-methyl-D-erythritol 2-phosphate</name>
        <dbReference type="ChEBI" id="CHEBI:57919"/>
    </ligand>
</feature>
<reference evidence="16 17" key="1">
    <citation type="submission" date="2015-11" db="EMBL/GenBank/DDBJ databases">
        <title>Whole-Genome Sequence of Candidatus Oderbacter manganicum from the National Park Lower Oder Valley, Germany.</title>
        <authorList>
            <person name="Braun B."/>
            <person name="Liere K."/>
            <person name="Szewzyk U."/>
        </authorList>
    </citation>
    <scope>NUCLEOTIDE SEQUENCE [LARGE SCALE GENOMIC DNA]</scope>
    <source>
        <strain evidence="16 17">OTSz_A_272</strain>
    </source>
</reference>
<gene>
    <name evidence="14" type="primary">ispDF</name>
    <name evidence="16" type="ORF">ATE48_00485</name>
</gene>
<feature type="site" description="Transition state stabilizer" evidence="14">
    <location>
        <position position="357"/>
    </location>
</feature>
<dbReference type="EC" id="4.6.1.12" evidence="14"/>
<evidence type="ECO:0000256" key="4">
    <source>
        <dbReference type="ARBA" id="ARBA00004709"/>
    </source>
</evidence>
<feature type="binding site" evidence="14">
    <location>
        <begin position="232"/>
        <end position="234"/>
    </location>
    <ligand>
        <name>4-CDP-2-C-methyl-D-erythritol 2-phosphate</name>
        <dbReference type="ChEBI" id="CHEBI:57919"/>
    </ligand>
</feature>
<accession>A0A1B1AD78</accession>
<dbReference type="NCBIfam" id="NF006899">
    <property type="entry name" value="PRK09382.1"/>
    <property type="match status" value="1"/>
</dbReference>
<evidence type="ECO:0000256" key="5">
    <source>
        <dbReference type="ARBA" id="ARBA00004787"/>
    </source>
</evidence>
<evidence type="ECO:0000256" key="10">
    <source>
        <dbReference type="ARBA" id="ARBA00022723"/>
    </source>
</evidence>
<keyword evidence="13 14" id="KW-0511">Multifunctional enzyme</keyword>
<dbReference type="NCBIfam" id="TIGR00151">
    <property type="entry name" value="ispF"/>
    <property type="match status" value="1"/>
</dbReference>
<dbReference type="PROSITE" id="PS01295">
    <property type="entry name" value="ISPD"/>
    <property type="match status" value="1"/>
</dbReference>
<feature type="site" description="Transition state stabilizer" evidence="14">
    <location>
        <position position="22"/>
    </location>
</feature>
<dbReference type="GO" id="GO:0050518">
    <property type="term" value="F:2-C-methyl-D-erythritol 4-phosphate cytidylyltransferase activity"/>
    <property type="evidence" value="ECO:0007669"/>
    <property type="project" value="UniProtKB-UniRule"/>
</dbReference>
<comment type="function">
    <text evidence="14">Bifunctional enzyme that catalyzes the formation of 4-diphosphocytidyl-2-C-methyl-D-erythritol from CTP and 2-C-methyl-D-erythritol 4-phosphate (MEP) (IspD), and catalyzes the conversion of 4-diphosphocytidyl-2-C-methyl-D-erythritol 2-phosphate (CDP-ME2P) to 2-C-methyl-D-erythritol 2,4-cyclodiphosphate (ME-CPP) with a corresponding release of cytidine 5-monophosphate (CMP) (IspF).</text>
</comment>
<dbReference type="FunCoup" id="A0A1B1AD78">
    <property type="interactions" value="494"/>
</dbReference>
<keyword evidence="8 14" id="KW-0808">Transferase</keyword>
<dbReference type="FunFam" id="3.30.1330.50:FF:000003">
    <property type="entry name" value="2-C-methyl-D-erythritol 2,4-cyclodiphosphate synthase"/>
    <property type="match status" value="1"/>
</dbReference>
<comment type="caution">
    <text evidence="14">Lacks conserved residue(s) required for the propagation of feature annotation.</text>
</comment>
<keyword evidence="17" id="KW-1185">Reference proteome</keyword>
<dbReference type="RefSeq" id="WP_066766667.1">
    <property type="nucleotide sequence ID" value="NZ_CP013244.1"/>
</dbReference>
<comment type="similarity">
    <text evidence="7">Belongs to the IspD/TarI cytidylyltransferase family. IspD subfamily.</text>
</comment>
<dbReference type="InterPro" id="IPR036571">
    <property type="entry name" value="MECDP_synthase_sf"/>
</dbReference>
<dbReference type="PANTHER" id="PTHR43181">
    <property type="entry name" value="2-C-METHYL-D-ERYTHRITOL 2,4-CYCLODIPHOSPHATE SYNTHASE, CHLOROPLASTIC"/>
    <property type="match status" value="1"/>
</dbReference>
<comment type="catalytic activity">
    <reaction evidence="2 14">
        <text>2-C-methyl-D-erythritol 4-phosphate + CTP + H(+) = 4-CDP-2-C-methyl-D-erythritol + diphosphate</text>
        <dbReference type="Rhea" id="RHEA:13429"/>
        <dbReference type="ChEBI" id="CHEBI:15378"/>
        <dbReference type="ChEBI" id="CHEBI:33019"/>
        <dbReference type="ChEBI" id="CHEBI:37563"/>
        <dbReference type="ChEBI" id="CHEBI:57823"/>
        <dbReference type="ChEBI" id="CHEBI:58262"/>
        <dbReference type="EC" id="2.7.7.60"/>
    </reaction>
</comment>